<keyword evidence="1" id="KW-0472">Membrane</keyword>
<dbReference type="Gene3D" id="6.20.350.10">
    <property type="match status" value="1"/>
</dbReference>
<dbReference type="Pfam" id="PF02026">
    <property type="entry name" value="RyR"/>
    <property type="match status" value="1"/>
</dbReference>
<accession>A0A9W6KDW2</accession>
<evidence type="ECO:0000259" key="2">
    <source>
        <dbReference type="Pfam" id="PF02026"/>
    </source>
</evidence>
<dbReference type="SUPFAM" id="SSF51735">
    <property type="entry name" value="NAD(P)-binding Rossmann-fold domains"/>
    <property type="match status" value="1"/>
</dbReference>
<reference evidence="3" key="1">
    <citation type="journal article" date="2014" name="Int. J. Syst. Evol. Microbiol.">
        <title>Complete genome sequence of Corynebacterium casei LMG S-19264T (=DSM 44701T), isolated from a smear-ripened cheese.</title>
        <authorList>
            <consortium name="US DOE Joint Genome Institute (JGI-PGF)"/>
            <person name="Walter F."/>
            <person name="Albersmeier A."/>
            <person name="Kalinowski J."/>
            <person name="Ruckert C."/>
        </authorList>
    </citation>
    <scope>NUCLEOTIDE SEQUENCE</scope>
    <source>
        <strain evidence="3">VKM Ac-1321</strain>
    </source>
</reference>
<keyword evidence="1" id="KW-1133">Transmembrane helix</keyword>
<evidence type="ECO:0000256" key="1">
    <source>
        <dbReference type="SAM" id="Phobius"/>
    </source>
</evidence>
<proteinExistence type="predicted"/>
<comment type="caution">
    <text evidence="3">The sequence shown here is derived from an EMBL/GenBank/DDBJ whole genome shotgun (WGS) entry which is preliminary data.</text>
</comment>
<dbReference type="InterPro" id="IPR036291">
    <property type="entry name" value="NAD(P)-bd_dom_sf"/>
</dbReference>
<feature type="transmembrane region" description="Helical" evidence="1">
    <location>
        <begin position="12"/>
        <end position="32"/>
    </location>
</feature>
<gene>
    <name evidence="3" type="ORF">GCM10017581_002160</name>
</gene>
<dbReference type="Proteomes" id="UP001143480">
    <property type="component" value="Unassembled WGS sequence"/>
</dbReference>
<keyword evidence="4" id="KW-1185">Reference proteome</keyword>
<keyword evidence="1" id="KW-0812">Transmembrane</keyword>
<dbReference type="InterPro" id="IPR003032">
    <property type="entry name" value="Ryanodine_rcpt"/>
</dbReference>
<organism evidence="3 4">
    <name type="scientific">Dactylosporangium matsuzakiense</name>
    <dbReference type="NCBI Taxonomy" id="53360"/>
    <lineage>
        <taxon>Bacteria</taxon>
        <taxon>Bacillati</taxon>
        <taxon>Actinomycetota</taxon>
        <taxon>Actinomycetes</taxon>
        <taxon>Micromonosporales</taxon>
        <taxon>Micromonosporaceae</taxon>
        <taxon>Dactylosporangium</taxon>
    </lineage>
</organism>
<name>A0A9W6KDW2_9ACTN</name>
<sequence>MTRAGLTLIRSVFVAVAVAAVLLGLSGMHQLLQARSPGYDRWDLPYYTLQLFVLSSEPLQDGGPYPWQLEVARFLAPLFTLLTVVETGRVLLGEQLRRLRSRAAREHAVVLGDTPFARALTERLTAAGRRVVTVAARPGDTVTLAMLRGAGLRQARHVYVCGRHDETNHAATVVVRDAIAGLARPPWVYVQLNRAKECQALQARRLGAAGAGRFRLEYFHVDDIAARNLYRLHPLHPPAGGGPVRVIIAGAGDFRRPLIVETVARFRHAPAQLRLTVVGPGSQRTVAELAARFPFLAAADIAAGEDELDPARPGAGRCERLYLCHADEQASLDLALSSPALWRAVTGTIVVVTHTHGALAEAFHGRPGVDLLDEVGRKLLIFPVLTRACDAGIITDDLTERLARRIHERYLATSGQGGGPGWAGLAESVRNANRAQVEGIAEKLRALGCVIAVRGHPGGDASMRPEEIERLAIVEHDRWQAERRAQGWRHGPVRDDGRRRHPDLVSWPELSEASREQARDVVRWLPELLADEGFSLVRLQPASAPAPRLSGR</sequence>
<feature type="domain" description="Ryanodine receptor Ryr" evidence="2">
    <location>
        <begin position="468"/>
        <end position="525"/>
    </location>
</feature>
<dbReference type="RefSeq" id="WP_261963847.1">
    <property type="nucleotide sequence ID" value="NZ_BAAAXA010000003.1"/>
</dbReference>
<evidence type="ECO:0000313" key="4">
    <source>
        <dbReference type="Proteomes" id="UP001143480"/>
    </source>
</evidence>
<dbReference type="AlphaFoldDB" id="A0A9W6KDW2"/>
<dbReference type="EMBL" id="BSFP01000001">
    <property type="protein sequence ID" value="GLK98475.1"/>
    <property type="molecule type" value="Genomic_DNA"/>
</dbReference>
<protein>
    <recommendedName>
        <fullName evidence="2">Ryanodine receptor Ryr domain-containing protein</fullName>
    </recommendedName>
</protein>
<evidence type="ECO:0000313" key="3">
    <source>
        <dbReference type="EMBL" id="GLK98475.1"/>
    </source>
</evidence>
<reference evidence="3" key="2">
    <citation type="submission" date="2023-01" db="EMBL/GenBank/DDBJ databases">
        <authorList>
            <person name="Sun Q."/>
            <person name="Evtushenko L."/>
        </authorList>
    </citation>
    <scope>NUCLEOTIDE SEQUENCE</scope>
    <source>
        <strain evidence="3">VKM Ac-1321</strain>
    </source>
</reference>